<sequence length="203" mass="22600">MSRPQPTEEEVEDLLLACRYGDLEDVQTFVQQHGVEAVQNAKDERGNTVLHMCCGNGHAELLEYLLSILPSSSVQATNESRSPPLHWAILNSHLNCVKILVELPEEKGGGMPLLNQVNASGRDAFHESVWLGEGREEVAGWIEGFIVKIEGADLEGTAEAEKKQELNGQKVEEFEQQNEVEEDVKGDKQDVQEVVQRAEKLEL</sequence>
<dbReference type="Proteomes" id="UP001241377">
    <property type="component" value="Unassembled WGS sequence"/>
</dbReference>
<dbReference type="EMBL" id="JASBWR010000087">
    <property type="protein sequence ID" value="KAJ9097352.1"/>
    <property type="molecule type" value="Genomic_DNA"/>
</dbReference>
<proteinExistence type="predicted"/>
<reference evidence="1" key="1">
    <citation type="submission" date="2023-04" db="EMBL/GenBank/DDBJ databases">
        <title>Draft Genome sequencing of Naganishia species isolated from polar environments using Oxford Nanopore Technology.</title>
        <authorList>
            <person name="Leo P."/>
            <person name="Venkateswaran K."/>
        </authorList>
    </citation>
    <scope>NUCLEOTIDE SEQUENCE</scope>
    <source>
        <strain evidence="1">MNA-CCFEE 5261</strain>
    </source>
</reference>
<evidence type="ECO:0000313" key="2">
    <source>
        <dbReference type="Proteomes" id="UP001241377"/>
    </source>
</evidence>
<keyword evidence="2" id="KW-1185">Reference proteome</keyword>
<protein>
    <submittedName>
        <fullName evidence="1">Uncharacterized protein</fullName>
    </submittedName>
</protein>
<name>A0ACC2VFK2_9TREE</name>
<accession>A0ACC2VFK2</accession>
<evidence type="ECO:0000313" key="1">
    <source>
        <dbReference type="EMBL" id="KAJ9097352.1"/>
    </source>
</evidence>
<organism evidence="1 2">
    <name type="scientific">Naganishia cerealis</name>
    <dbReference type="NCBI Taxonomy" id="610337"/>
    <lineage>
        <taxon>Eukaryota</taxon>
        <taxon>Fungi</taxon>
        <taxon>Dikarya</taxon>
        <taxon>Basidiomycota</taxon>
        <taxon>Agaricomycotina</taxon>
        <taxon>Tremellomycetes</taxon>
        <taxon>Filobasidiales</taxon>
        <taxon>Filobasidiaceae</taxon>
        <taxon>Naganishia</taxon>
    </lineage>
</organism>
<gene>
    <name evidence="1" type="ORF">QFC19_006820</name>
</gene>
<comment type="caution">
    <text evidence="1">The sequence shown here is derived from an EMBL/GenBank/DDBJ whole genome shotgun (WGS) entry which is preliminary data.</text>
</comment>